<dbReference type="GO" id="GO:0016020">
    <property type="term" value="C:membrane"/>
    <property type="evidence" value="ECO:0007669"/>
    <property type="project" value="InterPro"/>
</dbReference>
<comment type="catalytic activity">
    <reaction evidence="1">
        <text>ATP + protein L-histidine = ADP + protein N-phospho-L-histidine.</text>
        <dbReference type="EC" id="2.7.13.3"/>
    </reaction>
</comment>
<dbReference type="GO" id="GO:0046983">
    <property type="term" value="F:protein dimerization activity"/>
    <property type="evidence" value="ECO:0007669"/>
    <property type="project" value="InterPro"/>
</dbReference>
<dbReference type="RefSeq" id="WP_028977574.1">
    <property type="nucleotide sequence ID" value="NZ_AP021853.1"/>
</dbReference>
<reference evidence="12 13" key="1">
    <citation type="submission" date="2018-01" db="EMBL/GenBank/DDBJ databases">
        <title>Complete genome sequencing of Sporolactobacillus terrae DLG3.</title>
        <authorList>
            <person name="Nam Y.-D."/>
            <person name="Kang J."/>
            <person name="Chung W.-H."/>
        </authorList>
    </citation>
    <scope>NUCLEOTIDE SEQUENCE [LARGE SCALE GENOMIC DNA]</scope>
    <source>
        <strain evidence="12 13">DLG3</strain>
    </source>
</reference>
<keyword evidence="9" id="KW-0472">Membrane</keyword>
<dbReference type="CDD" id="cd16917">
    <property type="entry name" value="HATPase_UhpB-NarQ-NarX-like"/>
    <property type="match status" value="1"/>
</dbReference>
<dbReference type="Gene3D" id="1.20.5.1930">
    <property type="match status" value="1"/>
</dbReference>
<feature type="transmembrane region" description="Helical" evidence="9">
    <location>
        <begin position="97"/>
        <end position="119"/>
    </location>
</feature>
<evidence type="ECO:0000256" key="1">
    <source>
        <dbReference type="ARBA" id="ARBA00000085"/>
    </source>
</evidence>
<keyword evidence="13" id="KW-1185">Reference proteome</keyword>
<dbReference type="InterPro" id="IPR050482">
    <property type="entry name" value="Sensor_HK_TwoCompSys"/>
</dbReference>
<evidence type="ECO:0000256" key="7">
    <source>
        <dbReference type="ARBA" id="ARBA00022840"/>
    </source>
</evidence>
<dbReference type="SUPFAM" id="SSF55874">
    <property type="entry name" value="ATPase domain of HSP90 chaperone/DNA topoisomerase II/histidine kinase"/>
    <property type="match status" value="1"/>
</dbReference>
<gene>
    <name evidence="12" type="ORF">C0674_05640</name>
    <name evidence="11" type="ORF">St703_11460</name>
</gene>
<dbReference type="EC" id="2.7.13.3" evidence="2"/>
<evidence type="ECO:0000313" key="14">
    <source>
        <dbReference type="Proteomes" id="UP000326951"/>
    </source>
</evidence>
<keyword evidence="7" id="KW-0067">ATP-binding</keyword>
<evidence type="ECO:0000313" key="13">
    <source>
        <dbReference type="Proteomes" id="UP000285882"/>
    </source>
</evidence>
<sequence length="357" mass="41098">MNSIIDKLVLLLSCSILFLTGKPFAYDVLPFLLTIIFSCFLSYFHQERLHLFLVGFFLLISLFLPWLCVFLPLALYDMFYSKKQWICLLALLPFLKFWPLGTLQIDLGLCVLFLFSILLRFRTKALAQLIRRHYYLRDTTKEMARQLKRQNQNLLKKQTNELTMATLGERNRIAREIHDNVGHLLSRALLQTGALLAVSQKPQTTGGLIELKDTLTEAMTSIRKSVHNLHDESINLQHELDKLIRKFTYCPMTLDLAVQHTPGSKLTYALISIVKEALSNIVRHSNATHAETTLREHPAFYQLIIHDNGQVPGNWQGQGMGLKNIQERVEAFHGIFTIDDKNGFMLFISIPKEENRS</sequence>
<evidence type="ECO:0000256" key="4">
    <source>
        <dbReference type="ARBA" id="ARBA00022679"/>
    </source>
</evidence>
<keyword evidence="5" id="KW-0547">Nucleotide-binding</keyword>
<evidence type="ECO:0000256" key="8">
    <source>
        <dbReference type="ARBA" id="ARBA00023012"/>
    </source>
</evidence>
<dbReference type="AlphaFoldDB" id="A0A410D7T4"/>
<keyword evidence="6 11" id="KW-0418">Kinase</keyword>
<evidence type="ECO:0000256" key="5">
    <source>
        <dbReference type="ARBA" id="ARBA00022741"/>
    </source>
</evidence>
<dbReference type="PANTHER" id="PTHR24421:SF10">
    <property type="entry name" value="NITRATE_NITRITE SENSOR PROTEIN NARQ"/>
    <property type="match status" value="1"/>
</dbReference>
<evidence type="ECO:0000256" key="9">
    <source>
        <dbReference type="SAM" id="Phobius"/>
    </source>
</evidence>
<dbReference type="GO" id="GO:0005524">
    <property type="term" value="F:ATP binding"/>
    <property type="evidence" value="ECO:0007669"/>
    <property type="project" value="UniProtKB-KW"/>
</dbReference>
<evidence type="ECO:0000259" key="10">
    <source>
        <dbReference type="Pfam" id="PF07730"/>
    </source>
</evidence>
<dbReference type="EMBL" id="CP025688">
    <property type="protein sequence ID" value="QAA22141.1"/>
    <property type="molecule type" value="Genomic_DNA"/>
</dbReference>
<keyword evidence="9" id="KW-1133">Transmembrane helix</keyword>
<dbReference type="PANTHER" id="PTHR24421">
    <property type="entry name" value="NITRATE/NITRITE SENSOR PROTEIN NARX-RELATED"/>
    <property type="match status" value="1"/>
</dbReference>
<dbReference type="EMBL" id="AP021853">
    <property type="protein sequence ID" value="BBN98441.1"/>
    <property type="molecule type" value="Genomic_DNA"/>
</dbReference>
<evidence type="ECO:0000256" key="6">
    <source>
        <dbReference type="ARBA" id="ARBA00022777"/>
    </source>
</evidence>
<proteinExistence type="predicted"/>
<organism evidence="11 14">
    <name type="scientific">Sporolactobacillus terrae</name>
    <dbReference type="NCBI Taxonomy" id="269673"/>
    <lineage>
        <taxon>Bacteria</taxon>
        <taxon>Bacillati</taxon>
        <taxon>Bacillota</taxon>
        <taxon>Bacilli</taxon>
        <taxon>Bacillales</taxon>
        <taxon>Sporolactobacillaceae</taxon>
        <taxon>Sporolactobacillus</taxon>
    </lineage>
</organism>
<evidence type="ECO:0000313" key="12">
    <source>
        <dbReference type="EMBL" id="QAA22141.1"/>
    </source>
</evidence>
<dbReference type="Gene3D" id="3.30.565.10">
    <property type="entry name" value="Histidine kinase-like ATPase, C-terminal domain"/>
    <property type="match status" value="1"/>
</dbReference>
<keyword evidence="4" id="KW-0808">Transferase</keyword>
<dbReference type="InterPro" id="IPR036890">
    <property type="entry name" value="HATPase_C_sf"/>
</dbReference>
<name>A0A410D7T4_9BACL</name>
<feature type="transmembrane region" description="Helical" evidence="9">
    <location>
        <begin position="49"/>
        <end position="76"/>
    </location>
</feature>
<evidence type="ECO:0000256" key="2">
    <source>
        <dbReference type="ARBA" id="ARBA00012438"/>
    </source>
</evidence>
<reference evidence="11 14" key="2">
    <citation type="submission" date="2019-09" db="EMBL/GenBank/DDBJ databases">
        <title>Complete genome sequence of Sporolactobacillus terrae 70-3.</title>
        <authorList>
            <person name="Tanaka N."/>
            <person name="Shiwa Y."/>
            <person name="Fujita N."/>
            <person name="Tanasupawat S."/>
        </authorList>
    </citation>
    <scope>NUCLEOTIDE SEQUENCE [LARGE SCALE GENOMIC DNA]</scope>
    <source>
        <strain evidence="11 14">70-3</strain>
    </source>
</reference>
<dbReference type="Pfam" id="PF07730">
    <property type="entry name" value="HisKA_3"/>
    <property type="match status" value="1"/>
</dbReference>
<keyword evidence="8" id="KW-0902">Two-component regulatory system</keyword>
<evidence type="ECO:0000313" key="11">
    <source>
        <dbReference type="EMBL" id="BBN98441.1"/>
    </source>
</evidence>
<dbReference type="GO" id="GO:0000155">
    <property type="term" value="F:phosphorelay sensor kinase activity"/>
    <property type="evidence" value="ECO:0007669"/>
    <property type="project" value="InterPro"/>
</dbReference>
<keyword evidence="9" id="KW-0812">Transmembrane</keyword>
<keyword evidence="3" id="KW-0597">Phosphoprotein</keyword>
<dbReference type="InterPro" id="IPR011712">
    <property type="entry name" value="Sig_transdc_His_kin_sub3_dim/P"/>
</dbReference>
<dbReference type="STRING" id="1449983.GCA_000647835_02622"/>
<protein>
    <recommendedName>
        <fullName evidence="2">histidine kinase</fullName>
        <ecNumber evidence="2">2.7.13.3</ecNumber>
    </recommendedName>
</protein>
<accession>A0A410D7T4</accession>
<feature type="domain" description="Signal transduction histidine kinase subgroup 3 dimerisation and phosphoacceptor" evidence="10">
    <location>
        <begin position="169"/>
        <end position="231"/>
    </location>
</feature>
<evidence type="ECO:0000256" key="3">
    <source>
        <dbReference type="ARBA" id="ARBA00022553"/>
    </source>
</evidence>
<dbReference type="Proteomes" id="UP000326951">
    <property type="component" value="Chromosome"/>
</dbReference>
<dbReference type="Proteomes" id="UP000285882">
    <property type="component" value="Chromosome"/>
</dbReference>